<dbReference type="EC" id="1.1.5.3" evidence="3"/>
<comment type="similarity">
    <text evidence="2">Belongs to the FAD-dependent glycerol-3-phosphate dehydrogenase family.</text>
</comment>
<sequence length="231" mass="25854">MLGGGLFVFYGLTRLTEYKRKQVKYPNVDVFPWLLLSDLKTAPVQRDDFSSGTSSRKFLVPLVILLYLPPYVVFFQVLRGDDSLALKARERRAVGVIVYYDAQRQHNDARMNLAIALTAARYGAAIANYTEVVHLLKRADPQTGKKRVCGAHCGDVITGQEFDVRAKCVINATGPFTDALWKMDDQKHPDICQPSAGVHIVILGTTSTTTNITFLPAKNKSQHLRHYSRDV</sequence>
<keyword evidence="6" id="KW-0560">Oxidoreductase</keyword>
<organism evidence="8 9">
    <name type="scientific">Acanthochromis polyacanthus</name>
    <name type="common">spiny chromis</name>
    <dbReference type="NCBI Taxonomy" id="80966"/>
    <lineage>
        <taxon>Eukaryota</taxon>
        <taxon>Metazoa</taxon>
        <taxon>Chordata</taxon>
        <taxon>Craniata</taxon>
        <taxon>Vertebrata</taxon>
        <taxon>Euteleostomi</taxon>
        <taxon>Actinopterygii</taxon>
        <taxon>Neopterygii</taxon>
        <taxon>Teleostei</taxon>
        <taxon>Neoteleostei</taxon>
        <taxon>Acanthomorphata</taxon>
        <taxon>Ovalentaria</taxon>
        <taxon>Pomacentridae</taxon>
        <taxon>Acanthochromis</taxon>
    </lineage>
</organism>
<dbReference type="GO" id="GO:0006072">
    <property type="term" value="P:glycerol-3-phosphate metabolic process"/>
    <property type="evidence" value="ECO:0007669"/>
    <property type="project" value="InterPro"/>
</dbReference>
<evidence type="ECO:0000256" key="2">
    <source>
        <dbReference type="ARBA" id="ARBA00007330"/>
    </source>
</evidence>
<comment type="cofactor">
    <cofactor evidence="1">
        <name>FAD</name>
        <dbReference type="ChEBI" id="CHEBI:57692"/>
    </cofactor>
</comment>
<dbReference type="SUPFAM" id="SSF51905">
    <property type="entry name" value="FAD/NAD(P)-binding domain"/>
    <property type="match status" value="1"/>
</dbReference>
<accession>A0A3Q1FNW0</accession>
<dbReference type="PANTHER" id="PTHR11985">
    <property type="entry name" value="GLYCEROL-3-PHOSPHATE DEHYDROGENASE"/>
    <property type="match status" value="1"/>
</dbReference>
<dbReference type="Proteomes" id="UP000257200">
    <property type="component" value="Unplaced"/>
</dbReference>
<protein>
    <recommendedName>
        <fullName evidence="3">glycerol-3-phosphate dehydrogenase</fullName>
        <ecNumber evidence="3">1.1.5.3</ecNumber>
    </recommendedName>
</protein>
<dbReference type="AlphaFoldDB" id="A0A3Q1FNW0"/>
<evidence type="ECO:0000259" key="7">
    <source>
        <dbReference type="Pfam" id="PF01266"/>
    </source>
</evidence>
<proteinExistence type="inferred from homology"/>
<reference evidence="8" key="1">
    <citation type="submission" date="2025-08" db="UniProtKB">
        <authorList>
            <consortium name="Ensembl"/>
        </authorList>
    </citation>
    <scope>IDENTIFICATION</scope>
</reference>
<dbReference type="Pfam" id="PF01266">
    <property type="entry name" value="DAO"/>
    <property type="match status" value="1"/>
</dbReference>
<name>A0A3Q1FNW0_9TELE</name>
<dbReference type="InParanoid" id="A0A3Q1FNW0"/>
<dbReference type="Ensembl" id="ENSAPOT00000029801.1">
    <property type="protein sequence ID" value="ENSAPOP00000019801.1"/>
    <property type="gene ID" value="ENSAPOG00000000666.1"/>
</dbReference>
<reference evidence="8" key="2">
    <citation type="submission" date="2025-09" db="UniProtKB">
        <authorList>
            <consortium name="Ensembl"/>
        </authorList>
    </citation>
    <scope>IDENTIFICATION</scope>
</reference>
<evidence type="ECO:0000256" key="5">
    <source>
        <dbReference type="ARBA" id="ARBA00022827"/>
    </source>
</evidence>
<dbReference type="GeneTree" id="ENSGT00390000001718"/>
<feature type="domain" description="FAD dependent oxidoreductase" evidence="7">
    <location>
        <begin position="87"/>
        <end position="203"/>
    </location>
</feature>
<evidence type="ECO:0000256" key="1">
    <source>
        <dbReference type="ARBA" id="ARBA00001974"/>
    </source>
</evidence>
<dbReference type="Gene3D" id="3.50.50.60">
    <property type="entry name" value="FAD/NAD(P)-binding domain"/>
    <property type="match status" value="1"/>
</dbReference>
<dbReference type="GO" id="GO:0005739">
    <property type="term" value="C:mitochondrion"/>
    <property type="evidence" value="ECO:0007669"/>
    <property type="project" value="TreeGrafter"/>
</dbReference>
<evidence type="ECO:0000256" key="3">
    <source>
        <dbReference type="ARBA" id="ARBA00013029"/>
    </source>
</evidence>
<dbReference type="InterPro" id="IPR000447">
    <property type="entry name" value="G3P_DH_FAD-dep"/>
</dbReference>
<evidence type="ECO:0000313" key="8">
    <source>
        <dbReference type="Ensembl" id="ENSAPOP00000019801.1"/>
    </source>
</evidence>
<keyword evidence="5" id="KW-0274">FAD</keyword>
<evidence type="ECO:0000256" key="4">
    <source>
        <dbReference type="ARBA" id="ARBA00022630"/>
    </source>
</evidence>
<dbReference type="STRING" id="80966.ENSAPOP00000019801"/>
<keyword evidence="9" id="KW-1185">Reference proteome</keyword>
<dbReference type="InterPro" id="IPR006076">
    <property type="entry name" value="FAD-dep_OxRdtase"/>
</dbReference>
<dbReference type="InterPro" id="IPR036188">
    <property type="entry name" value="FAD/NAD-bd_sf"/>
</dbReference>
<evidence type="ECO:0000256" key="6">
    <source>
        <dbReference type="ARBA" id="ARBA00023002"/>
    </source>
</evidence>
<evidence type="ECO:0000313" key="9">
    <source>
        <dbReference type="Proteomes" id="UP000257200"/>
    </source>
</evidence>
<keyword evidence="4" id="KW-0285">Flavoprotein</keyword>
<dbReference type="PANTHER" id="PTHR11985:SF15">
    <property type="entry name" value="GLYCEROL-3-PHOSPHATE DEHYDROGENASE, MITOCHONDRIAL"/>
    <property type="match status" value="1"/>
</dbReference>
<dbReference type="GO" id="GO:0004368">
    <property type="term" value="F:glycerol-3-phosphate dehydrogenase (quinone) activity"/>
    <property type="evidence" value="ECO:0007669"/>
    <property type="project" value="UniProtKB-EC"/>
</dbReference>